<name>A0A8H8X1M2_9HYPH</name>
<dbReference type="KEGG" id="mind:mvi_63430"/>
<dbReference type="EMBL" id="AP024147">
    <property type="protein sequence ID" value="BCM87882.1"/>
    <property type="molecule type" value="Genomic_DNA"/>
</dbReference>
<accession>A0A8H8X1M2</accession>
<geneLocation type="plasmid" evidence="1 2">
    <name>pVL1_2</name>
</geneLocation>
<reference evidence="1" key="1">
    <citation type="submission" date="2020-11" db="EMBL/GenBank/DDBJ databases">
        <title>Complete genome sequence of a novel pathogenic Methylobacterium strain isolated from rice in Vietnam.</title>
        <authorList>
            <person name="Lai K."/>
            <person name="Okazaki S."/>
            <person name="Higashi K."/>
            <person name="Mori H."/>
            <person name="Toyoda A."/>
            <person name="Kurokawa K."/>
        </authorList>
    </citation>
    <scope>NUCLEOTIDE SEQUENCE</scope>
    <source>
        <strain evidence="1">VL1</strain>
        <plasmid evidence="1">pVL1_2</plasmid>
    </source>
</reference>
<keyword evidence="1" id="KW-0614">Plasmid</keyword>
<protein>
    <submittedName>
        <fullName evidence="1">Uncharacterized protein</fullName>
    </submittedName>
</protein>
<proteinExistence type="predicted"/>
<dbReference type="Proteomes" id="UP000663508">
    <property type="component" value="Plasmid pVL1_2"/>
</dbReference>
<dbReference type="AlphaFoldDB" id="A0A8H8X1M2"/>
<dbReference type="RefSeq" id="WP_207183893.1">
    <property type="nucleotide sequence ID" value="NZ_AP024147.1"/>
</dbReference>
<evidence type="ECO:0000313" key="2">
    <source>
        <dbReference type="Proteomes" id="UP000663508"/>
    </source>
</evidence>
<sequence>MIIWGHPPLWDKPPTAAEDLMWRKFNVRRILSIMRAMRHVPPGLKLSRRSRRRWRGRGGEWAYPPQLLALLDEQVRLLEAQSRG</sequence>
<gene>
    <name evidence="1" type="ORF">mvi_63430</name>
</gene>
<organism evidence="1 2">
    <name type="scientific">Methylobacterium indicum</name>
    <dbReference type="NCBI Taxonomy" id="1775910"/>
    <lineage>
        <taxon>Bacteria</taxon>
        <taxon>Pseudomonadati</taxon>
        <taxon>Pseudomonadota</taxon>
        <taxon>Alphaproteobacteria</taxon>
        <taxon>Hyphomicrobiales</taxon>
        <taxon>Methylobacteriaceae</taxon>
        <taxon>Methylobacterium</taxon>
    </lineage>
</organism>
<evidence type="ECO:0000313" key="1">
    <source>
        <dbReference type="EMBL" id="BCM87882.1"/>
    </source>
</evidence>